<dbReference type="EMBL" id="PDUG01000029">
    <property type="protein sequence ID" value="PIC12060.1"/>
    <property type="molecule type" value="Genomic_DNA"/>
</dbReference>
<name>A0A2G5SAK5_9PELO</name>
<keyword evidence="1" id="KW-0812">Transmembrane</keyword>
<dbReference type="AlphaFoldDB" id="A0A2G5SAK5"/>
<evidence type="ECO:0000256" key="1">
    <source>
        <dbReference type="SAM" id="Phobius"/>
    </source>
</evidence>
<evidence type="ECO:0000313" key="3">
    <source>
        <dbReference type="Proteomes" id="UP000230233"/>
    </source>
</evidence>
<feature type="transmembrane region" description="Helical" evidence="1">
    <location>
        <begin position="147"/>
        <end position="164"/>
    </location>
</feature>
<dbReference type="Proteomes" id="UP000230233">
    <property type="component" value="Unassembled WGS sequence"/>
</dbReference>
<keyword evidence="1" id="KW-1133">Transmembrane helix</keyword>
<proteinExistence type="predicted"/>
<keyword evidence="1" id="KW-0472">Membrane</keyword>
<protein>
    <submittedName>
        <fullName evidence="2">Uncharacterized protein</fullName>
    </submittedName>
</protein>
<keyword evidence="3" id="KW-1185">Reference proteome</keyword>
<sequence>MIRNRRGLKSGDVVWAGAYPAFLLRQKNSNSWVVEYFGFSNPRGAEKIQNLVAFHIRDHVPCPQGESAVNFDDAMAETIQFLVDDGCEWGASGRRSIPASFAQKYGLVRHVDAVMDRTVEDDLDETIEEEYEVQMVGPKKTSAQNPMIFIVAAVIVAVFILWYFM</sequence>
<evidence type="ECO:0000313" key="2">
    <source>
        <dbReference type="EMBL" id="PIC12060.1"/>
    </source>
</evidence>
<reference evidence="3" key="1">
    <citation type="submission" date="2017-10" db="EMBL/GenBank/DDBJ databases">
        <title>Rapid genome shrinkage in a self-fertile nematode reveals novel sperm competition proteins.</title>
        <authorList>
            <person name="Yin D."/>
            <person name="Schwarz E.M."/>
            <person name="Thomas C.G."/>
            <person name="Felde R.L."/>
            <person name="Korf I.F."/>
            <person name="Cutter A.D."/>
            <person name="Schartner C.M."/>
            <person name="Ralston E.J."/>
            <person name="Meyer B.J."/>
            <person name="Haag E.S."/>
        </authorList>
    </citation>
    <scope>NUCLEOTIDE SEQUENCE [LARGE SCALE GENOMIC DNA]</scope>
    <source>
        <strain evidence="3">JU1422</strain>
    </source>
</reference>
<accession>A0A2G5SAK5</accession>
<organism evidence="2 3">
    <name type="scientific">Caenorhabditis nigoni</name>
    <dbReference type="NCBI Taxonomy" id="1611254"/>
    <lineage>
        <taxon>Eukaryota</taxon>
        <taxon>Metazoa</taxon>
        <taxon>Ecdysozoa</taxon>
        <taxon>Nematoda</taxon>
        <taxon>Chromadorea</taxon>
        <taxon>Rhabditida</taxon>
        <taxon>Rhabditina</taxon>
        <taxon>Rhabditomorpha</taxon>
        <taxon>Rhabditoidea</taxon>
        <taxon>Rhabditidae</taxon>
        <taxon>Peloderinae</taxon>
        <taxon>Caenorhabditis</taxon>
    </lineage>
</organism>
<comment type="caution">
    <text evidence="2">The sequence shown here is derived from an EMBL/GenBank/DDBJ whole genome shotgun (WGS) entry which is preliminary data.</text>
</comment>
<gene>
    <name evidence="2" type="ORF">B9Z55_028681</name>
</gene>